<feature type="transmembrane region" description="Helical" evidence="5">
    <location>
        <begin position="296"/>
        <end position="314"/>
    </location>
</feature>
<feature type="domain" description="G-protein coupled receptors family 1 profile" evidence="7">
    <location>
        <begin position="98"/>
        <end position="370"/>
    </location>
</feature>
<organism evidence="8 9">
    <name type="scientific">Trachymyrmex septentrionalis</name>
    <dbReference type="NCBI Taxonomy" id="34720"/>
    <lineage>
        <taxon>Eukaryota</taxon>
        <taxon>Metazoa</taxon>
        <taxon>Ecdysozoa</taxon>
        <taxon>Arthropoda</taxon>
        <taxon>Hexapoda</taxon>
        <taxon>Insecta</taxon>
        <taxon>Pterygota</taxon>
        <taxon>Neoptera</taxon>
        <taxon>Endopterygota</taxon>
        <taxon>Hymenoptera</taxon>
        <taxon>Apocrita</taxon>
        <taxon>Aculeata</taxon>
        <taxon>Formicoidea</taxon>
        <taxon>Formicidae</taxon>
        <taxon>Myrmicinae</taxon>
        <taxon>Trachymyrmex</taxon>
    </lineage>
</organism>
<keyword evidence="6" id="KW-0732">Signal</keyword>
<sequence length="493" mass="56166">MILIRNKSIRALIFIASILSVNSNELFSAYNVSARAVPKCSLPITVLDFIRNTSQPDLETKWPCEVRSYWLSLKPFVKSVRFLLRYVTPFIIILGVLLNAISFSMLSAPVLCDSNLSLYLSALAISDNGALIFNYAVSVAKSHSSMIFLQNSKFLCGANSVSMELFQFTSTWLIVALTWTRAIAVMFPFGARDQTRSAITIITSLVCISFIISLTKLYSGGYETDSVFEFVPCQKMKPWGSAMYFYIALSTWLPLLFISIGNLLLIVRMRRSYKIHNELTHNFRYRSNRINNSSRTLLAVSIVHLILLLPLGIVETLELYWDVILIKYPSNTGENDRYIHWLQEKMLLKWCHGLFFHIYHWNFAINFFLYYLTGNKFRSVVAQTLKNYTDTYLPCHKKVSRCNTWSNCHKHLRSCSKSSSKALSVCDVFPLLVNTDGLEFPSLPKLSTLTPSLERVVNVGDPGGLRSIKDTVALEFEGCVIWFCKWPLGRNGK</sequence>
<keyword evidence="3 5" id="KW-1133">Transmembrane helix</keyword>
<proteinExistence type="predicted"/>
<keyword evidence="9" id="KW-1185">Reference proteome</keyword>
<keyword evidence="2 5" id="KW-0812">Transmembrane</keyword>
<dbReference type="Gene3D" id="1.20.1070.10">
    <property type="entry name" value="Rhodopsin 7-helix transmembrane proteins"/>
    <property type="match status" value="1"/>
</dbReference>
<dbReference type="InterPro" id="IPR017452">
    <property type="entry name" value="GPCR_Rhodpsn_7TM"/>
</dbReference>
<protein>
    <recommendedName>
        <fullName evidence="7">G-protein coupled receptors family 1 profile domain-containing protein</fullName>
    </recommendedName>
</protein>
<dbReference type="PROSITE" id="PS50262">
    <property type="entry name" value="G_PROTEIN_RECEP_F1_2"/>
    <property type="match status" value="1"/>
</dbReference>
<dbReference type="PANTHER" id="PTHR46641">
    <property type="entry name" value="FMRFAMIDE RECEPTOR-RELATED"/>
    <property type="match status" value="1"/>
</dbReference>
<evidence type="ECO:0000256" key="3">
    <source>
        <dbReference type="ARBA" id="ARBA00022989"/>
    </source>
</evidence>
<comment type="subcellular location">
    <subcellularLocation>
        <location evidence="1">Membrane</location>
    </subcellularLocation>
</comment>
<evidence type="ECO:0000256" key="2">
    <source>
        <dbReference type="ARBA" id="ARBA00022692"/>
    </source>
</evidence>
<feature type="transmembrane region" description="Helical" evidence="5">
    <location>
        <begin position="83"/>
        <end position="106"/>
    </location>
</feature>
<evidence type="ECO:0000313" key="9">
    <source>
        <dbReference type="Proteomes" id="UP000078541"/>
    </source>
</evidence>
<dbReference type="SUPFAM" id="SSF81321">
    <property type="entry name" value="Family A G protein-coupled receptor-like"/>
    <property type="match status" value="1"/>
</dbReference>
<feature type="transmembrane region" description="Helical" evidence="5">
    <location>
        <begin position="244"/>
        <end position="267"/>
    </location>
</feature>
<feature type="chain" id="PRO_5008270947" description="G-protein coupled receptors family 1 profile domain-containing protein" evidence="6">
    <location>
        <begin position="24"/>
        <end position="493"/>
    </location>
</feature>
<evidence type="ECO:0000256" key="5">
    <source>
        <dbReference type="SAM" id="Phobius"/>
    </source>
</evidence>
<dbReference type="GO" id="GO:0016020">
    <property type="term" value="C:membrane"/>
    <property type="evidence" value="ECO:0007669"/>
    <property type="project" value="UniProtKB-SubCell"/>
</dbReference>
<evidence type="ECO:0000256" key="4">
    <source>
        <dbReference type="ARBA" id="ARBA00023136"/>
    </source>
</evidence>
<evidence type="ECO:0000256" key="6">
    <source>
        <dbReference type="SAM" id="SignalP"/>
    </source>
</evidence>
<accession>A0A195EUC9</accession>
<evidence type="ECO:0000259" key="7">
    <source>
        <dbReference type="PROSITE" id="PS50262"/>
    </source>
</evidence>
<feature type="transmembrane region" description="Helical" evidence="5">
    <location>
        <begin position="198"/>
        <end position="218"/>
    </location>
</feature>
<dbReference type="AlphaFoldDB" id="A0A195EUC9"/>
<dbReference type="EMBL" id="KQ981965">
    <property type="protein sequence ID" value="KYN31761.1"/>
    <property type="molecule type" value="Genomic_DNA"/>
</dbReference>
<name>A0A195EUC9_9HYME</name>
<feature type="transmembrane region" description="Helical" evidence="5">
    <location>
        <begin position="354"/>
        <end position="372"/>
    </location>
</feature>
<dbReference type="STRING" id="34720.A0A195EUC9"/>
<evidence type="ECO:0000313" key="8">
    <source>
        <dbReference type="EMBL" id="KYN31761.1"/>
    </source>
</evidence>
<evidence type="ECO:0000256" key="1">
    <source>
        <dbReference type="ARBA" id="ARBA00004370"/>
    </source>
</evidence>
<gene>
    <name evidence="8" type="ORF">ALC56_13900</name>
</gene>
<feature type="signal peptide" evidence="6">
    <location>
        <begin position="1"/>
        <end position="23"/>
    </location>
</feature>
<dbReference type="Proteomes" id="UP000078541">
    <property type="component" value="Unassembled WGS sequence"/>
</dbReference>
<dbReference type="InterPro" id="IPR052954">
    <property type="entry name" value="GPCR-Ligand_Int"/>
</dbReference>
<keyword evidence="4 5" id="KW-0472">Membrane</keyword>
<reference evidence="8 9" key="1">
    <citation type="submission" date="2016-03" db="EMBL/GenBank/DDBJ databases">
        <title>Trachymyrmex septentrionalis WGS genome.</title>
        <authorList>
            <person name="Nygaard S."/>
            <person name="Hu H."/>
            <person name="Boomsma J."/>
            <person name="Zhang G."/>
        </authorList>
    </citation>
    <scope>NUCLEOTIDE SEQUENCE [LARGE SCALE GENOMIC DNA]</scope>
    <source>
        <strain evidence="8">Tsep2-gDNA-1</strain>
        <tissue evidence="8">Whole body</tissue>
    </source>
</reference>
<feature type="transmembrane region" description="Helical" evidence="5">
    <location>
        <begin position="172"/>
        <end position="191"/>
    </location>
</feature>